<reference evidence="11 12" key="1">
    <citation type="journal article" date="2014" name="Nat. Commun.">
        <title>Physiological and genomic features of highly alkaliphilic hydrogen-utilizing Betaproteobacteria from a continental serpentinizing site.</title>
        <authorList>
            <person name="Suzuki S."/>
            <person name="Kuenen J.G."/>
            <person name="Schipper K."/>
            <person name="van der Velde S."/>
            <person name="Ishii S."/>
            <person name="Wu A."/>
            <person name="Sorokin D.Y."/>
            <person name="Tenney A."/>
            <person name="Meng X.Y."/>
            <person name="Morrill P.L."/>
            <person name="Kamagata Y."/>
            <person name="Muyzer G."/>
            <person name="Nealson K.H."/>
        </authorList>
    </citation>
    <scope>NUCLEOTIDE SEQUENCE [LARGE SCALE GENOMIC DNA]</scope>
    <source>
        <strain evidence="11 12">A1</strain>
    </source>
</reference>
<name>A0A060NSR9_9BURK</name>
<dbReference type="PANTHER" id="PTHR12589:SF7">
    <property type="entry name" value="6-PYRUVOYL TETRAHYDROBIOPTERIN SYNTHASE"/>
    <property type="match status" value="1"/>
</dbReference>
<keyword evidence="12" id="KW-1185">Reference proteome</keyword>
<accession>A0A060NSR9</accession>
<dbReference type="InterPro" id="IPR007115">
    <property type="entry name" value="6-PTP_synth/QueD"/>
</dbReference>
<dbReference type="RefSeq" id="WP_045532585.1">
    <property type="nucleotide sequence ID" value="NZ_AP014568.1"/>
</dbReference>
<gene>
    <name evidence="11" type="ORF">SRAA_2085</name>
</gene>
<dbReference type="SUPFAM" id="SSF55620">
    <property type="entry name" value="Tetrahydrobiopterin biosynthesis enzymes-like"/>
    <property type="match status" value="3"/>
</dbReference>
<evidence type="ECO:0000256" key="1">
    <source>
        <dbReference type="ARBA" id="ARBA00001947"/>
    </source>
</evidence>
<evidence type="ECO:0000313" key="12">
    <source>
        <dbReference type="Proteomes" id="UP000067461"/>
    </source>
</evidence>
<dbReference type="HOGENOM" id="CLU_064959_0_0_4"/>
<keyword evidence="8" id="KW-0456">Lyase</keyword>
<evidence type="ECO:0000256" key="9">
    <source>
        <dbReference type="ARBA" id="ARBA00031449"/>
    </source>
</evidence>
<evidence type="ECO:0000256" key="7">
    <source>
        <dbReference type="ARBA" id="ARBA00022833"/>
    </source>
</evidence>
<organism evidence="11 12">
    <name type="scientific">Serpentinimonas raichei</name>
    <dbReference type="NCBI Taxonomy" id="1458425"/>
    <lineage>
        <taxon>Bacteria</taxon>
        <taxon>Pseudomonadati</taxon>
        <taxon>Pseudomonadota</taxon>
        <taxon>Betaproteobacteria</taxon>
        <taxon>Burkholderiales</taxon>
        <taxon>Comamonadaceae</taxon>
        <taxon>Serpentinimonas</taxon>
    </lineage>
</organism>
<dbReference type="STRING" id="1458425.SRAA_2085"/>
<comment type="cofactor">
    <cofactor evidence="1">
        <name>Zn(2+)</name>
        <dbReference type="ChEBI" id="CHEBI:29105"/>
    </cofactor>
</comment>
<evidence type="ECO:0000256" key="10">
    <source>
        <dbReference type="ARBA" id="ARBA00048807"/>
    </source>
</evidence>
<comment type="pathway">
    <text evidence="2">Purine metabolism; 7-cyano-7-deazaguanine biosynthesis.</text>
</comment>
<dbReference type="KEGG" id="cbaa:SRAA_2085"/>
<comment type="similarity">
    <text evidence="3">Belongs to the PTPS family. QueD subfamily.</text>
</comment>
<dbReference type="EC" id="4.1.2.50" evidence="4"/>
<dbReference type="AlphaFoldDB" id="A0A060NSR9"/>
<evidence type="ECO:0000256" key="6">
    <source>
        <dbReference type="ARBA" id="ARBA00022723"/>
    </source>
</evidence>
<dbReference type="Proteomes" id="UP000067461">
    <property type="component" value="Chromosome"/>
</dbReference>
<dbReference type="UniPathway" id="UPA00391"/>
<sequence>MLSLYHCAQAGFEAARQLQRRAPQHPQARLHGHSFEARLRARVEPGWAAVAGTEVEQLQQHLADVTAALDHRLLNDCLPEPDDTALARWLQQRLPSAGLQLVQIGVQSTPRSGCELDATGHAHTWRRYRFEAAHQLPRVPAGHKCGRMHGHGFEVLLHARPDGLFDELGAADRLDHAWAPLQQRLHRHCLNDIAGLENPTSEVLSAWLWQQLVAALPGLSRVTVFETASCGASFDGQRYRIWKDLTLDSARRLRHAPPDHPLAALYGHTYTLRLGLGGALDAVQGWVLDFGDVKRLFDPLFKALDHQPLHELAATAGLPDCDCASLAGWILQQGRRELAALERVDLYQTPGCGALVMAADPGLSPI</sequence>
<comment type="catalytic activity">
    <reaction evidence="10">
        <text>7,8-dihydroneopterin 3'-triphosphate + H2O = 6-carboxy-5,6,7,8-tetrahydropterin + triphosphate + acetaldehyde + 2 H(+)</text>
        <dbReference type="Rhea" id="RHEA:27966"/>
        <dbReference type="ChEBI" id="CHEBI:15343"/>
        <dbReference type="ChEBI" id="CHEBI:15377"/>
        <dbReference type="ChEBI" id="CHEBI:15378"/>
        <dbReference type="ChEBI" id="CHEBI:18036"/>
        <dbReference type="ChEBI" id="CHEBI:58462"/>
        <dbReference type="ChEBI" id="CHEBI:61032"/>
        <dbReference type="EC" id="4.1.2.50"/>
    </reaction>
</comment>
<evidence type="ECO:0000256" key="4">
    <source>
        <dbReference type="ARBA" id="ARBA00012982"/>
    </source>
</evidence>
<keyword evidence="7" id="KW-0862">Zinc</keyword>
<dbReference type="GO" id="GO:0070497">
    <property type="term" value="F:6-carboxytetrahydropterin synthase activity"/>
    <property type="evidence" value="ECO:0007669"/>
    <property type="project" value="UniProtKB-EC"/>
</dbReference>
<evidence type="ECO:0000256" key="2">
    <source>
        <dbReference type="ARBA" id="ARBA00005061"/>
    </source>
</evidence>
<dbReference type="OrthoDB" id="9804698at2"/>
<dbReference type="GO" id="GO:0046872">
    <property type="term" value="F:metal ion binding"/>
    <property type="evidence" value="ECO:0007669"/>
    <property type="project" value="UniProtKB-KW"/>
</dbReference>
<dbReference type="EMBL" id="AP014568">
    <property type="protein sequence ID" value="BAO81939.1"/>
    <property type="molecule type" value="Genomic_DNA"/>
</dbReference>
<dbReference type="InterPro" id="IPR038418">
    <property type="entry name" value="6-PTP_synth/QueD_sf"/>
</dbReference>
<proteinExistence type="inferred from homology"/>
<protein>
    <recommendedName>
        <fullName evidence="5">6-carboxy-5,6,7,8-tetrahydropterin synthase</fullName>
        <ecNumber evidence="4">4.1.2.50</ecNumber>
    </recommendedName>
    <alternativeName>
        <fullName evidence="9">Queuosine biosynthesis protein QueD</fullName>
    </alternativeName>
</protein>
<keyword evidence="6" id="KW-0479">Metal-binding</keyword>
<evidence type="ECO:0000256" key="8">
    <source>
        <dbReference type="ARBA" id="ARBA00023239"/>
    </source>
</evidence>
<evidence type="ECO:0000313" key="11">
    <source>
        <dbReference type="EMBL" id="BAO81939.1"/>
    </source>
</evidence>
<evidence type="ECO:0000256" key="3">
    <source>
        <dbReference type="ARBA" id="ARBA00008900"/>
    </source>
</evidence>
<dbReference type="Gene3D" id="3.30.479.10">
    <property type="entry name" value="6-pyruvoyl tetrahydropterin synthase/QueD"/>
    <property type="match status" value="3"/>
</dbReference>
<dbReference type="Pfam" id="PF01242">
    <property type="entry name" value="PTPS"/>
    <property type="match status" value="3"/>
</dbReference>
<evidence type="ECO:0000256" key="5">
    <source>
        <dbReference type="ARBA" id="ARBA00018141"/>
    </source>
</evidence>
<dbReference type="PANTHER" id="PTHR12589">
    <property type="entry name" value="PYRUVOYL TETRAHYDROBIOPTERIN SYNTHASE"/>
    <property type="match status" value="1"/>
</dbReference>